<dbReference type="GO" id="GO:0015036">
    <property type="term" value="F:disulfide oxidoreductase activity"/>
    <property type="evidence" value="ECO:0007669"/>
    <property type="project" value="UniProtKB-ARBA"/>
</dbReference>
<dbReference type="PROSITE" id="PS51318">
    <property type="entry name" value="TAT"/>
    <property type="match status" value="1"/>
</dbReference>
<dbReference type="PROSITE" id="PS51352">
    <property type="entry name" value="THIOREDOXIN_2"/>
    <property type="match status" value="1"/>
</dbReference>
<keyword evidence="1" id="KW-0676">Redox-active center</keyword>
<evidence type="ECO:0000256" key="1">
    <source>
        <dbReference type="ARBA" id="ARBA00023284"/>
    </source>
</evidence>
<comment type="caution">
    <text evidence="4">The sequence shown here is derived from an EMBL/GenBank/DDBJ whole genome shotgun (WGS) entry which is preliminary data.</text>
</comment>
<dbReference type="InterPro" id="IPR006311">
    <property type="entry name" value="TAT_signal"/>
</dbReference>
<feature type="domain" description="Thioredoxin" evidence="3">
    <location>
        <begin position="57"/>
        <end position="200"/>
    </location>
</feature>
<dbReference type="InterPro" id="IPR013766">
    <property type="entry name" value="Thioredoxin_domain"/>
</dbReference>
<accession>A0A7V8FRU1</accession>
<dbReference type="AlphaFoldDB" id="A0A7V8FRU1"/>
<dbReference type="InterPro" id="IPR017937">
    <property type="entry name" value="Thioredoxin_CS"/>
</dbReference>
<dbReference type="PANTHER" id="PTHR42852">
    <property type="entry name" value="THIOL:DISULFIDE INTERCHANGE PROTEIN DSBE"/>
    <property type="match status" value="1"/>
</dbReference>
<organism evidence="4 5">
    <name type="scientific">Paracidovorax wautersii</name>
    <dbReference type="NCBI Taxonomy" id="1177982"/>
    <lineage>
        <taxon>Bacteria</taxon>
        <taxon>Pseudomonadati</taxon>
        <taxon>Pseudomonadota</taxon>
        <taxon>Betaproteobacteria</taxon>
        <taxon>Burkholderiales</taxon>
        <taxon>Comamonadaceae</taxon>
        <taxon>Paracidovorax</taxon>
    </lineage>
</organism>
<feature type="chain" id="PRO_5031345584" evidence="2">
    <location>
        <begin position="35"/>
        <end position="200"/>
    </location>
</feature>
<keyword evidence="2" id="KW-0732">Signal</keyword>
<dbReference type="Gene3D" id="3.40.30.10">
    <property type="entry name" value="Glutaredoxin"/>
    <property type="match status" value="1"/>
</dbReference>
<sequence length="200" mass="21887">MPHRAPVGRLLSRRRWLSGGLAAGLALGAGRALAQDGEGDALALAPDDVLPRQPLSPWTGGAAPALEATDLAGAPRTLAEWRGRIVVVNFWATWCAPCRLEMPSFAALAARWAANGLTGELVLVSVNHGEMPARVQQFLRHTPWPGQVWLDRSRTQLARWQSDALPSSFVVDRAGQRRWMHRGELDWGSAFVHNQLRALL</sequence>
<dbReference type="PROSITE" id="PS00194">
    <property type="entry name" value="THIOREDOXIN_1"/>
    <property type="match status" value="1"/>
</dbReference>
<dbReference type="CDD" id="cd02966">
    <property type="entry name" value="TlpA_like_family"/>
    <property type="match status" value="1"/>
</dbReference>
<evidence type="ECO:0000313" key="4">
    <source>
        <dbReference type="EMBL" id="KAF1023538.1"/>
    </source>
</evidence>
<dbReference type="PANTHER" id="PTHR42852:SF13">
    <property type="entry name" value="PROTEIN DIPZ"/>
    <property type="match status" value="1"/>
</dbReference>
<dbReference type="InterPro" id="IPR036249">
    <property type="entry name" value="Thioredoxin-like_sf"/>
</dbReference>
<dbReference type="InterPro" id="IPR050553">
    <property type="entry name" value="Thioredoxin_ResA/DsbE_sf"/>
</dbReference>
<dbReference type="SUPFAM" id="SSF52833">
    <property type="entry name" value="Thioredoxin-like"/>
    <property type="match status" value="1"/>
</dbReference>
<dbReference type="Proteomes" id="UP000461670">
    <property type="component" value="Unassembled WGS sequence"/>
</dbReference>
<evidence type="ECO:0000259" key="3">
    <source>
        <dbReference type="PROSITE" id="PS51352"/>
    </source>
</evidence>
<dbReference type="EMBL" id="WNDQ01000004">
    <property type="protein sequence ID" value="KAF1023538.1"/>
    <property type="molecule type" value="Genomic_DNA"/>
</dbReference>
<evidence type="ECO:0000256" key="2">
    <source>
        <dbReference type="SAM" id="SignalP"/>
    </source>
</evidence>
<dbReference type="InterPro" id="IPR000866">
    <property type="entry name" value="AhpC/TSA"/>
</dbReference>
<reference evidence="5" key="1">
    <citation type="journal article" date="2020" name="MBio">
        <title>Horizontal gene transfer to a defensive symbiont with a reduced genome amongst a multipartite beetle microbiome.</title>
        <authorList>
            <person name="Waterworth S.C."/>
            <person name="Florez L.V."/>
            <person name="Rees E.R."/>
            <person name="Hertweck C."/>
            <person name="Kaltenpoth M."/>
            <person name="Kwan J.C."/>
        </authorList>
    </citation>
    <scope>NUCLEOTIDE SEQUENCE [LARGE SCALE GENOMIC DNA]</scope>
</reference>
<feature type="signal peptide" evidence="2">
    <location>
        <begin position="1"/>
        <end position="34"/>
    </location>
</feature>
<dbReference type="GO" id="GO:0016209">
    <property type="term" value="F:antioxidant activity"/>
    <property type="evidence" value="ECO:0007669"/>
    <property type="project" value="InterPro"/>
</dbReference>
<protein>
    <submittedName>
        <fullName evidence="4">Thiol-disulfide oxidoreductase ResA</fullName>
    </submittedName>
</protein>
<dbReference type="Pfam" id="PF00578">
    <property type="entry name" value="AhpC-TSA"/>
    <property type="match status" value="1"/>
</dbReference>
<proteinExistence type="predicted"/>
<gene>
    <name evidence="4" type="primary">resA_1</name>
    <name evidence="4" type="ORF">GAK30_00489</name>
</gene>
<evidence type="ECO:0000313" key="5">
    <source>
        <dbReference type="Proteomes" id="UP000461670"/>
    </source>
</evidence>
<name>A0A7V8FRU1_9BURK</name>